<gene>
    <name evidence="7" type="ORF">D9757_004418</name>
</gene>
<dbReference type="EC" id="1.1.1.250" evidence="5"/>
<dbReference type="SUPFAM" id="SSF51735">
    <property type="entry name" value="NAD(P)-binding Rossmann-fold domains"/>
    <property type="match status" value="1"/>
</dbReference>
<proteinExistence type="inferred from homology"/>
<dbReference type="PANTHER" id="PTHR43008:SF4">
    <property type="entry name" value="CHAIN DEHYDROGENASE, PUTATIVE (AFU_ORTHOLOGUE AFUA_4G08710)-RELATED"/>
    <property type="match status" value="1"/>
</dbReference>
<dbReference type="InterPro" id="IPR002347">
    <property type="entry name" value="SDR_fam"/>
</dbReference>
<dbReference type="EMBL" id="JAACJN010000013">
    <property type="protein sequence ID" value="KAF5390766.1"/>
    <property type="molecule type" value="Genomic_DNA"/>
</dbReference>
<reference evidence="7 8" key="1">
    <citation type="journal article" date="2020" name="ISME J.">
        <title>Uncovering the hidden diversity of litter-decomposition mechanisms in mushroom-forming fungi.</title>
        <authorList>
            <person name="Floudas D."/>
            <person name="Bentzer J."/>
            <person name="Ahren D."/>
            <person name="Johansson T."/>
            <person name="Persson P."/>
            <person name="Tunlid A."/>
        </authorList>
    </citation>
    <scope>NUCLEOTIDE SEQUENCE [LARGE SCALE GENOMIC DNA]</scope>
    <source>
        <strain evidence="7 8">CBS 406.79</strain>
    </source>
</reference>
<dbReference type="GO" id="GO:0005975">
    <property type="term" value="P:carbohydrate metabolic process"/>
    <property type="evidence" value="ECO:0007669"/>
    <property type="project" value="UniProtKB-ARBA"/>
</dbReference>
<keyword evidence="3" id="KW-0560">Oxidoreductase</keyword>
<dbReference type="PRINTS" id="PR00081">
    <property type="entry name" value="GDHRDH"/>
</dbReference>
<dbReference type="Gene3D" id="3.40.50.720">
    <property type="entry name" value="NAD(P)-binding Rossmann-like Domain"/>
    <property type="match status" value="1"/>
</dbReference>
<evidence type="ECO:0000256" key="5">
    <source>
        <dbReference type="ARBA" id="ARBA00066831"/>
    </source>
</evidence>
<name>A0A8H5HWC7_9AGAR</name>
<evidence type="ECO:0000313" key="7">
    <source>
        <dbReference type="EMBL" id="KAF5390766.1"/>
    </source>
</evidence>
<dbReference type="InterPro" id="IPR036291">
    <property type="entry name" value="NAD(P)-bd_dom_sf"/>
</dbReference>
<dbReference type="InterPro" id="IPR020904">
    <property type="entry name" value="Sc_DH/Rdtase_CS"/>
</dbReference>
<accession>A0A8H5HWC7</accession>
<dbReference type="GO" id="GO:0047038">
    <property type="term" value="F:D-arabinitol 2-dehydrogenase activity"/>
    <property type="evidence" value="ECO:0007669"/>
    <property type="project" value="UniProtKB-EC"/>
</dbReference>
<comment type="similarity">
    <text evidence="1">Belongs to the short-chain dehydrogenases/reductases (SDR) family.</text>
</comment>
<comment type="caution">
    <text evidence="7">The sequence shown here is derived from an EMBL/GenBank/DDBJ whole genome shotgun (WGS) entry which is preliminary data.</text>
</comment>
<dbReference type="Proteomes" id="UP000518752">
    <property type="component" value="Unassembled WGS sequence"/>
</dbReference>
<comment type="pathway">
    <text evidence="4">Carbohydrate metabolism; D-arabinitol metabolism.</text>
</comment>
<dbReference type="Pfam" id="PF13561">
    <property type="entry name" value="adh_short_C2"/>
    <property type="match status" value="1"/>
</dbReference>
<dbReference type="GO" id="GO:0050664">
    <property type="term" value="F:oxidoreductase activity, acting on NAD(P)H, oxygen as acceptor"/>
    <property type="evidence" value="ECO:0007669"/>
    <property type="project" value="TreeGrafter"/>
</dbReference>
<dbReference type="PANTHER" id="PTHR43008">
    <property type="entry name" value="BENZIL REDUCTASE"/>
    <property type="match status" value="1"/>
</dbReference>
<keyword evidence="8" id="KW-1185">Reference proteome</keyword>
<dbReference type="AlphaFoldDB" id="A0A8H5HWC7"/>
<dbReference type="OrthoDB" id="1888931at2759"/>
<protein>
    <recommendedName>
        <fullName evidence="6">D-arabinitol 2-dehydrogenase [ribulose-forming]</fullName>
        <ecNumber evidence="5">1.1.1.250</ecNumber>
    </recommendedName>
</protein>
<evidence type="ECO:0000256" key="1">
    <source>
        <dbReference type="ARBA" id="ARBA00006484"/>
    </source>
</evidence>
<keyword evidence="2" id="KW-0521">NADP</keyword>
<evidence type="ECO:0000256" key="4">
    <source>
        <dbReference type="ARBA" id="ARBA00060719"/>
    </source>
</evidence>
<sequence>MANDNDSSSRDDLVKRVLPQMQLSHASNPLTAPLQATDSPEMELELSASERARRRFAVDGTAVVTGGTGAIARSAIRALLEHGASGIAIFDVPASLGTSSSSIDAFKKDFPNIKILTYEVDVRNENRVREAVDQVKLDFGSIDMLLCFAGVVGSAHAADMQADDWRRVMDVNVTGSWFCAQAVGRCMITQQTGGSILFTASISGHRVNFPQPQVGYNASKAAVLQLARSLAAEWASYGIRVNSISPGYMDTILNEGEGLAAARTIWAERNPLGRMGDVEELSGAIILLCSRRAGRYITGADIVVDGGQIVF</sequence>
<evidence type="ECO:0000256" key="3">
    <source>
        <dbReference type="ARBA" id="ARBA00023002"/>
    </source>
</evidence>
<evidence type="ECO:0000256" key="2">
    <source>
        <dbReference type="ARBA" id="ARBA00022857"/>
    </source>
</evidence>
<dbReference type="PRINTS" id="PR00080">
    <property type="entry name" value="SDRFAMILY"/>
</dbReference>
<evidence type="ECO:0000256" key="6">
    <source>
        <dbReference type="ARBA" id="ARBA00070881"/>
    </source>
</evidence>
<evidence type="ECO:0000313" key="8">
    <source>
        <dbReference type="Proteomes" id="UP000518752"/>
    </source>
</evidence>
<organism evidence="7 8">
    <name type="scientific">Collybiopsis confluens</name>
    <dbReference type="NCBI Taxonomy" id="2823264"/>
    <lineage>
        <taxon>Eukaryota</taxon>
        <taxon>Fungi</taxon>
        <taxon>Dikarya</taxon>
        <taxon>Basidiomycota</taxon>
        <taxon>Agaricomycotina</taxon>
        <taxon>Agaricomycetes</taxon>
        <taxon>Agaricomycetidae</taxon>
        <taxon>Agaricales</taxon>
        <taxon>Marasmiineae</taxon>
        <taxon>Omphalotaceae</taxon>
        <taxon>Collybiopsis</taxon>
    </lineage>
</organism>
<dbReference type="FunFam" id="3.40.50.720:FF:000240">
    <property type="entry name" value="SDR family oxidoreductase"/>
    <property type="match status" value="1"/>
</dbReference>
<dbReference type="PROSITE" id="PS00061">
    <property type="entry name" value="ADH_SHORT"/>
    <property type="match status" value="1"/>
</dbReference>